<accession>A0AA39JBK9</accession>
<keyword evidence="3" id="KW-1185">Reference proteome</keyword>
<dbReference type="InterPro" id="IPR040521">
    <property type="entry name" value="KDZ"/>
</dbReference>
<keyword evidence="1" id="KW-1133">Transmembrane helix</keyword>
<keyword evidence="1" id="KW-0812">Transmembrane</keyword>
<dbReference type="AlphaFoldDB" id="A0AA39JBK9"/>
<dbReference type="Proteomes" id="UP001175226">
    <property type="component" value="Unassembled WGS sequence"/>
</dbReference>
<organism evidence="2 3">
    <name type="scientific">Armillaria borealis</name>
    <dbReference type="NCBI Taxonomy" id="47425"/>
    <lineage>
        <taxon>Eukaryota</taxon>
        <taxon>Fungi</taxon>
        <taxon>Dikarya</taxon>
        <taxon>Basidiomycota</taxon>
        <taxon>Agaricomycotina</taxon>
        <taxon>Agaricomycetes</taxon>
        <taxon>Agaricomycetidae</taxon>
        <taxon>Agaricales</taxon>
        <taxon>Marasmiineae</taxon>
        <taxon>Physalacriaceae</taxon>
        <taxon>Armillaria</taxon>
    </lineage>
</organism>
<dbReference type="Pfam" id="PF18758">
    <property type="entry name" value="KDZ"/>
    <property type="match status" value="1"/>
</dbReference>
<keyword evidence="1" id="KW-0472">Membrane</keyword>
<evidence type="ECO:0000256" key="1">
    <source>
        <dbReference type="SAM" id="Phobius"/>
    </source>
</evidence>
<evidence type="ECO:0000313" key="2">
    <source>
        <dbReference type="EMBL" id="KAK0439002.1"/>
    </source>
</evidence>
<gene>
    <name evidence="2" type="ORF">EV421DRAFT_1906333</name>
</gene>
<proteinExistence type="predicted"/>
<reference evidence="2" key="1">
    <citation type="submission" date="2023-06" db="EMBL/GenBank/DDBJ databases">
        <authorList>
            <consortium name="Lawrence Berkeley National Laboratory"/>
            <person name="Ahrendt S."/>
            <person name="Sahu N."/>
            <person name="Indic B."/>
            <person name="Wong-Bajracharya J."/>
            <person name="Merenyi Z."/>
            <person name="Ke H.-M."/>
            <person name="Monk M."/>
            <person name="Kocsube S."/>
            <person name="Drula E."/>
            <person name="Lipzen A."/>
            <person name="Balint B."/>
            <person name="Henrissat B."/>
            <person name="Andreopoulos B."/>
            <person name="Martin F.M."/>
            <person name="Harder C.B."/>
            <person name="Rigling D."/>
            <person name="Ford K.L."/>
            <person name="Foster G.D."/>
            <person name="Pangilinan J."/>
            <person name="Papanicolaou A."/>
            <person name="Barry K."/>
            <person name="LaButti K."/>
            <person name="Viragh M."/>
            <person name="Koriabine M."/>
            <person name="Yan M."/>
            <person name="Riley R."/>
            <person name="Champramary S."/>
            <person name="Plett K.L."/>
            <person name="Tsai I.J."/>
            <person name="Slot J."/>
            <person name="Sipos G."/>
            <person name="Plett J."/>
            <person name="Nagy L.G."/>
            <person name="Grigoriev I.V."/>
        </authorList>
    </citation>
    <scope>NUCLEOTIDE SEQUENCE</scope>
    <source>
        <strain evidence="2">FPL87.14</strain>
    </source>
</reference>
<evidence type="ECO:0000313" key="3">
    <source>
        <dbReference type="Proteomes" id="UP001175226"/>
    </source>
</evidence>
<protein>
    <submittedName>
        <fullName evidence="2">Uncharacterized protein</fullName>
    </submittedName>
</protein>
<name>A0AA39JBK9_9AGAR</name>
<sequence length="124" mass="14212">MEYTGVFATACKHAFIESMVNLISGEKFGFIDKAVFHAFESTNYDHAEGFIGSPELMSFNCGCQYSINMLKHFEENYPKWVPTIQQLHMAIPLLHIHDHKDDFMYLVCILYMICTVMPAACLSM</sequence>
<feature type="transmembrane region" description="Helical" evidence="1">
    <location>
        <begin position="103"/>
        <end position="122"/>
    </location>
</feature>
<comment type="caution">
    <text evidence="2">The sequence shown here is derived from an EMBL/GenBank/DDBJ whole genome shotgun (WGS) entry which is preliminary data.</text>
</comment>
<dbReference type="EMBL" id="JAUEPT010000040">
    <property type="protein sequence ID" value="KAK0439002.1"/>
    <property type="molecule type" value="Genomic_DNA"/>
</dbReference>